<proteinExistence type="predicted"/>
<evidence type="ECO:0000313" key="2">
    <source>
        <dbReference type="EMBL" id="VDK49171.1"/>
    </source>
</evidence>
<organism evidence="4">
    <name type="scientific">Anisakis simplex</name>
    <name type="common">Herring worm</name>
    <dbReference type="NCBI Taxonomy" id="6269"/>
    <lineage>
        <taxon>Eukaryota</taxon>
        <taxon>Metazoa</taxon>
        <taxon>Ecdysozoa</taxon>
        <taxon>Nematoda</taxon>
        <taxon>Chromadorea</taxon>
        <taxon>Rhabditida</taxon>
        <taxon>Spirurina</taxon>
        <taxon>Ascaridomorpha</taxon>
        <taxon>Ascaridoidea</taxon>
        <taxon>Anisakidae</taxon>
        <taxon>Anisakis</taxon>
        <taxon>Anisakis simplex complex</taxon>
    </lineage>
</organism>
<accession>A0A0M3JZ63</accession>
<name>A0A0M3JZ63_ANISI</name>
<feature type="compositionally biased region" description="Polar residues" evidence="1">
    <location>
        <begin position="64"/>
        <end position="73"/>
    </location>
</feature>
<reference evidence="2 3" key="2">
    <citation type="submission" date="2018-11" db="EMBL/GenBank/DDBJ databases">
        <authorList>
            <consortium name="Pathogen Informatics"/>
        </authorList>
    </citation>
    <scope>NUCLEOTIDE SEQUENCE [LARGE SCALE GENOMIC DNA]</scope>
</reference>
<feature type="region of interest" description="Disordered" evidence="1">
    <location>
        <begin position="64"/>
        <end position="171"/>
    </location>
</feature>
<feature type="compositionally biased region" description="Low complexity" evidence="1">
    <location>
        <begin position="161"/>
        <end position="171"/>
    </location>
</feature>
<dbReference type="Proteomes" id="UP000267096">
    <property type="component" value="Unassembled WGS sequence"/>
</dbReference>
<evidence type="ECO:0000313" key="4">
    <source>
        <dbReference type="WBParaSite" id="ASIM_0001377201-mRNA-1"/>
    </source>
</evidence>
<reference evidence="4" key="1">
    <citation type="submission" date="2017-02" db="UniProtKB">
        <authorList>
            <consortium name="WormBaseParasite"/>
        </authorList>
    </citation>
    <scope>IDENTIFICATION</scope>
</reference>
<feature type="compositionally biased region" description="Low complexity" evidence="1">
    <location>
        <begin position="108"/>
        <end position="127"/>
    </location>
</feature>
<dbReference type="WBParaSite" id="ASIM_0001377201-mRNA-1">
    <property type="protein sequence ID" value="ASIM_0001377201-mRNA-1"/>
    <property type="gene ID" value="ASIM_0001377201"/>
</dbReference>
<dbReference type="OrthoDB" id="5915810at2759"/>
<dbReference type="AlphaFoldDB" id="A0A0M3JZ63"/>
<evidence type="ECO:0000313" key="3">
    <source>
        <dbReference type="Proteomes" id="UP000267096"/>
    </source>
</evidence>
<sequence>MSVVGIGKRPNQNYLPCGCRAMLRLNFNWAENALRITTLNDQHTGHDLSADSYAKIACKIRRTSPSINNQEKSASVKRPQAQYSVKNDWNEDRRTVKGDGEGTPQARTNTNTPSSTTTPNSSRSKTPLSSVVQNGSSVSFKQDASNTVPPQNNYGNNTTSQHQQQNQQQQQYNALQNLAAVAAAMSHQQQLANALFTNHKENMNNNANNFLSYQNTASPLMQSLNNTTSPHILPLIRGMLGLSNFTSPLLMPSLQQHQPQQSLIDSPQMQHQSNLINSSNQMSSSPSSTPINLNIPLTQSLNNTSVNTNNLNTSMSNIMKSTTNRSVADSIQQQCSSSQYSPLASSYIPASPSNEHLTAAITLAQQLRAQQQQQQMMVPHIAVPAPLQSNIPPQSISSLISSLHATIPTSQASTPIANNTAALTTPIDLSTQTPITTASNINLSSDQQRIQEVNKVLQSFITSLLQSPNDDEYKRRLFYLKSLHKIWQNANFQLMSSTGAFPVESLSLGNQPTGQTTVISSSDKSNGTLQCGTRLDNNVYSSETS</sequence>
<protein>
    <submittedName>
        <fullName evidence="4">Transcription factor</fullName>
    </submittedName>
</protein>
<keyword evidence="3" id="KW-1185">Reference proteome</keyword>
<gene>
    <name evidence="2" type="ORF">ASIM_LOCUS13200</name>
</gene>
<dbReference type="EMBL" id="UYRR01031335">
    <property type="protein sequence ID" value="VDK49171.1"/>
    <property type="molecule type" value="Genomic_DNA"/>
</dbReference>
<feature type="compositionally biased region" description="Polar residues" evidence="1">
    <location>
        <begin position="128"/>
        <end position="160"/>
    </location>
</feature>
<evidence type="ECO:0000256" key="1">
    <source>
        <dbReference type="SAM" id="MobiDB-lite"/>
    </source>
</evidence>
<feature type="compositionally biased region" description="Basic and acidic residues" evidence="1">
    <location>
        <begin position="88"/>
        <end position="100"/>
    </location>
</feature>